<comment type="pathway">
    <text evidence="1">Protein modification; protein ubiquitination.</text>
</comment>
<accession>D6QY14</accession>
<reference evidence="4" key="1">
    <citation type="journal article" date="2010" name="Biochem. Biophys. Res. Commun.">
        <title>Characterisation and differential regulation of MAFbx/Atrogin-1 alpha and beta transcripts in skeletal muscle of Atlantic salmon (Salmo salar).</title>
        <authorList>
            <person name="Bower N.I."/>
            <person name="de la Serrana D.G."/>
            <person name="Johnston I.A."/>
        </authorList>
    </citation>
    <scope>NUCLEOTIDE SEQUENCE</scope>
</reference>
<dbReference type="InterPro" id="IPR040394">
    <property type="entry name" value="FBX25/32"/>
</dbReference>
<evidence type="ECO:0000256" key="1">
    <source>
        <dbReference type="ARBA" id="ARBA00004906"/>
    </source>
</evidence>
<dbReference type="AlphaFoldDB" id="D6QY14"/>
<dbReference type="GO" id="GO:0005737">
    <property type="term" value="C:cytoplasm"/>
    <property type="evidence" value="ECO:0007669"/>
    <property type="project" value="TreeGrafter"/>
</dbReference>
<evidence type="ECO:0000256" key="2">
    <source>
        <dbReference type="ARBA" id="ARBA00022786"/>
    </source>
</evidence>
<feature type="region of interest" description="Disordered" evidence="3">
    <location>
        <begin position="1"/>
        <end position="52"/>
    </location>
</feature>
<dbReference type="PANTHER" id="PTHR13123:SF7">
    <property type="entry name" value="LD30288P"/>
    <property type="match status" value="1"/>
</dbReference>
<gene>
    <name evidence="4" type="primary">Fbxo32</name>
</gene>
<dbReference type="GO" id="GO:0016567">
    <property type="term" value="P:protein ubiquitination"/>
    <property type="evidence" value="ECO:0007669"/>
    <property type="project" value="TreeGrafter"/>
</dbReference>
<keyword evidence="2" id="KW-0833">Ubl conjugation pathway</keyword>
<dbReference type="Bgee" id="ENSSSAG00000037334">
    <property type="expression patterns" value="Expressed in ovary and 26 other cell types or tissues"/>
</dbReference>
<sequence>MPFLGQDWRSPGQSWVKTEEGWKNFSSDDKNSNDSDVRFPQREMDLRPQRKH</sequence>
<dbReference type="GO" id="GO:0005634">
    <property type="term" value="C:nucleus"/>
    <property type="evidence" value="ECO:0007669"/>
    <property type="project" value="TreeGrafter"/>
</dbReference>
<dbReference type="GO" id="GO:0019005">
    <property type="term" value="C:SCF ubiquitin ligase complex"/>
    <property type="evidence" value="ECO:0007669"/>
    <property type="project" value="TreeGrafter"/>
</dbReference>
<evidence type="ECO:0000313" key="4">
    <source>
        <dbReference type="EMBL" id="ADG08114.1"/>
    </source>
</evidence>
<evidence type="ECO:0000256" key="3">
    <source>
        <dbReference type="SAM" id="MobiDB-lite"/>
    </source>
</evidence>
<organism evidence="4">
    <name type="scientific">Salmo salar</name>
    <name type="common">Atlantic salmon</name>
    <dbReference type="NCBI Taxonomy" id="8030"/>
    <lineage>
        <taxon>Eukaryota</taxon>
        <taxon>Metazoa</taxon>
        <taxon>Chordata</taxon>
        <taxon>Craniata</taxon>
        <taxon>Vertebrata</taxon>
        <taxon>Euteleostomi</taxon>
        <taxon>Actinopterygii</taxon>
        <taxon>Neopterygii</taxon>
        <taxon>Teleostei</taxon>
        <taxon>Protacanthopterygii</taxon>
        <taxon>Salmoniformes</taxon>
        <taxon>Salmonidae</taxon>
        <taxon>Salmoninae</taxon>
        <taxon>Salmo</taxon>
    </lineage>
</organism>
<dbReference type="EMBL" id="HM015587">
    <property type="protein sequence ID" value="ADG08114.1"/>
    <property type="molecule type" value="mRNA"/>
</dbReference>
<proteinExistence type="evidence at transcript level"/>
<protein>
    <submittedName>
        <fullName evidence="4">Truncated F-box protein 32 beta</fullName>
    </submittedName>
</protein>
<feature type="compositionally biased region" description="Basic and acidic residues" evidence="3">
    <location>
        <begin position="17"/>
        <end position="52"/>
    </location>
</feature>
<name>D6QY14_SALSA</name>
<dbReference type="PANTHER" id="PTHR13123">
    <property type="entry name" value="LD30288P"/>
    <property type="match status" value="1"/>
</dbReference>